<keyword evidence="1" id="KW-0433">Leucine-rich repeat</keyword>
<dbReference type="Gene3D" id="3.80.10.10">
    <property type="entry name" value="Ribonuclease Inhibitor"/>
    <property type="match status" value="1"/>
</dbReference>
<dbReference type="InterPro" id="IPR032675">
    <property type="entry name" value="LRR_dom_sf"/>
</dbReference>
<dbReference type="AlphaFoldDB" id="A0A9P1GZA8"/>
<dbReference type="PROSITE" id="PS51450">
    <property type="entry name" value="LRR"/>
    <property type="match status" value="1"/>
</dbReference>
<evidence type="ECO:0000256" key="3">
    <source>
        <dbReference type="SAM" id="MobiDB-lite"/>
    </source>
</evidence>
<dbReference type="Pfam" id="PF13855">
    <property type="entry name" value="LRR_8"/>
    <property type="match status" value="1"/>
</dbReference>
<dbReference type="SMART" id="SM00369">
    <property type="entry name" value="LRR_TYP"/>
    <property type="match status" value="6"/>
</dbReference>
<dbReference type="EMBL" id="CALLCH030000008">
    <property type="protein sequence ID" value="CAI4213641.1"/>
    <property type="molecule type" value="Genomic_DNA"/>
</dbReference>
<dbReference type="PANTHER" id="PTHR48051">
    <property type="match status" value="1"/>
</dbReference>
<keyword evidence="2" id="KW-0677">Repeat</keyword>
<feature type="region of interest" description="Disordered" evidence="3">
    <location>
        <begin position="1"/>
        <end position="31"/>
    </location>
</feature>
<dbReference type="InterPro" id="IPR001611">
    <property type="entry name" value="Leu-rich_rpt"/>
</dbReference>
<evidence type="ECO:0008006" key="6">
    <source>
        <dbReference type="Google" id="ProtNLM"/>
    </source>
</evidence>
<evidence type="ECO:0000313" key="5">
    <source>
        <dbReference type="Proteomes" id="UP000838763"/>
    </source>
</evidence>
<feature type="compositionally biased region" description="Pro residues" evidence="3">
    <location>
        <begin position="1"/>
        <end position="10"/>
    </location>
</feature>
<comment type="caution">
    <text evidence="4">The sequence shown here is derived from an EMBL/GenBank/DDBJ whole genome shotgun (WGS) entry which is preliminary data.</text>
</comment>
<protein>
    <recommendedName>
        <fullName evidence="6">Leucine-rich repeat-containing protein 40</fullName>
    </recommendedName>
</protein>
<dbReference type="Proteomes" id="UP000838763">
    <property type="component" value="Unassembled WGS sequence"/>
</dbReference>
<dbReference type="GO" id="GO:0005737">
    <property type="term" value="C:cytoplasm"/>
    <property type="evidence" value="ECO:0007669"/>
    <property type="project" value="TreeGrafter"/>
</dbReference>
<dbReference type="PANTHER" id="PTHR48051:SF1">
    <property type="entry name" value="RAS SUPPRESSOR PROTEIN 1"/>
    <property type="match status" value="1"/>
</dbReference>
<dbReference type="InterPro" id="IPR003591">
    <property type="entry name" value="Leu-rich_rpt_typical-subtyp"/>
</dbReference>
<keyword evidence="5" id="KW-1185">Reference proteome</keyword>
<name>A0A9P1GZA8_9PEZI</name>
<proteinExistence type="predicted"/>
<evidence type="ECO:0000313" key="4">
    <source>
        <dbReference type="EMBL" id="CAI4213641.1"/>
    </source>
</evidence>
<reference evidence="4" key="1">
    <citation type="submission" date="2022-11" db="EMBL/GenBank/DDBJ databases">
        <authorList>
            <person name="Scott C."/>
            <person name="Bruce N."/>
        </authorList>
    </citation>
    <scope>NUCLEOTIDE SEQUENCE</scope>
</reference>
<evidence type="ECO:0000256" key="1">
    <source>
        <dbReference type="ARBA" id="ARBA00022614"/>
    </source>
</evidence>
<dbReference type="InterPro" id="IPR050216">
    <property type="entry name" value="LRR_domain-containing"/>
</dbReference>
<sequence length="353" mass="38118">MATTALPPPGELEEAPSPSAERSRKSSAALREQIAKARAAVKKPIAMEPEVVEDEPCSPVTVVHDGFDFGLEPLVDDPFNQNRSDKSQAKVLQQRAEAGRTSGNWAESMDLTRLVAADNEFEVIDDAAFPDVDPEALADSEEGAGNIFGGLEMIDFHGNKLCALPAGLRRLRMLTSLNLVIAQISGLRDLKLANNCLSGALPSAFFELEHLETLDLRSNKITEFPTDVAKLTRLRILNIGDNAFAALPVEALAKLPLTELVARSNKLTGTLIDADSRAPGNSIALPALHQITLSMNRLQGLPDVSSWTSLVTLSADENSIPEIPDGFPRLERLRHADFSSNDIRVIPRGLAHG</sequence>
<dbReference type="OrthoDB" id="676979at2759"/>
<evidence type="ECO:0000256" key="2">
    <source>
        <dbReference type="ARBA" id="ARBA00022737"/>
    </source>
</evidence>
<dbReference type="SUPFAM" id="SSF52058">
    <property type="entry name" value="L domain-like"/>
    <property type="match status" value="1"/>
</dbReference>
<gene>
    <name evidence="4" type="ORF">PPNO1_LOCUS3385</name>
</gene>
<accession>A0A9P1GZA8</accession>
<organism evidence="4 5">
    <name type="scientific">Parascedosporium putredinis</name>
    <dbReference type="NCBI Taxonomy" id="1442378"/>
    <lineage>
        <taxon>Eukaryota</taxon>
        <taxon>Fungi</taxon>
        <taxon>Dikarya</taxon>
        <taxon>Ascomycota</taxon>
        <taxon>Pezizomycotina</taxon>
        <taxon>Sordariomycetes</taxon>
        <taxon>Hypocreomycetidae</taxon>
        <taxon>Microascales</taxon>
        <taxon>Microascaceae</taxon>
        <taxon>Parascedosporium</taxon>
    </lineage>
</organism>